<accession>A0ABP8H0P8</accession>
<name>A0ABP8H0P8_9BACT</name>
<evidence type="ECO:0000256" key="1">
    <source>
        <dbReference type="SAM" id="SignalP"/>
    </source>
</evidence>
<feature type="signal peptide" evidence="1">
    <location>
        <begin position="1"/>
        <end position="19"/>
    </location>
</feature>
<dbReference type="RefSeq" id="WP_345256136.1">
    <property type="nucleotide sequence ID" value="NZ_BAABGY010000007.1"/>
</dbReference>
<gene>
    <name evidence="2" type="ORF">GCM10023184_25540</name>
</gene>
<sequence>MRKFTWLFLTFWAALTASAQSIQTDPLPSAVSCAGASLSVTFSATGTFNAGNEFRAQLSDASGSFAAPTAIGSLSGTAPGTITATIPAGAATGSGYRVRVVSTDPAVNGDDNGMDITINAAPQVSVSASSASTCPATQLTLTASGASSYTWSVSALPADIGTPLLAVGTRRLRTGYNGPILRLRRDFDGVESDFGLSGNVLDTAAVGAWLGGSSATVSRLYDQSGNGRHMVQVNSNLQPAFELSGTNGRPTVRFAYGRYLRNTYTFSNPLTVVYAGRLTGGSNNRVLSSVSNNWLLGWWSGNQASAFFEGWIDVGRAQTGTDVHVYTGLQSEGQGRIFEDAYLSASNTPSAPPAGLQMNGSGVYFTESSDCAIFDLVVYGGVLSDAERNRAESSIWQYWVSDAQLFFTTPSSGSASVTVTGSTPGCASSSATFTRTVSAPGNPVLFGDDKWLVTVFKGGSDQLNDANWQTNYSGYFESASLDFRSYDFWCISCTPSSAPGYQGCPVPADNHSWSARRRGFPCAIYRLDVNGQGGGAQLWINGAKVWERDENGSSAIGAWYGSLGPNDSVEFRGSDGAGSSDANLIIQPLPPLTLTYSAASACAGNTPLTPTLTGPGGGRYTAPAGLAIDSLTGVVNPAQSQPGSYLVTYSWETASCTGTQTISATTTVEMRTVQGDPAVFGNDQWNVYAWNNGPTGAAWSSNYAGYYTTANLGFNSTADWNSGSRPSEAANYQGCPVAYDYHSFSAKRQGFPCGFYRLDVPGHDDDAQLFVNGVKVWEHGGCCDAHTDVWRGYLGPNDRVEFRIRELGGGSFGALSLVSVSPSSITYGSARFCGAAGAVSPVRTGPAGGTYSAAPAGLALDTLTGIITPSGSVPGTYTVTYTPPAFAGCPVLPDTASLSINPVLAVAPLPDTTTCNGTTMAGIVLTGTPGATFSWSNSDTSIGLAANGVSLIPYFIARNTGQAPVTANIRTYAWDLSRASVVTGKIDPTSASSSKRPYYDYYTGACGYPKSLAGEYPGSEYYNRHRFRNDANFPVCVTVNIDNLGGGDVYVAAYRDSFNAGNLAQNYLSDMGYPVYSYYPQYYGPQLFSFELPAHSDLILVAWAPDNGYCESYRLTVAGLPTVCGNPERSFTITVNPTPAASFSYTGSPFCANGSTGLPTITGSAGGRFSSTAGLSLDSLTGAIQPAQSAPGTYTVTHIVPGTGDCTADTATATVEILAAATPVNPVTSQVVCAGAMTFPVGFTGSGSSFTWTNNNPSVGLAASGSGAIAAFRAQNSGTTPAVAEITVSGGSGACAVSTQTFTITVLPTPQVNAVGNPVLCGNVPSGAIGFAGVATAYHWTNSNPAIGLAASGSGPISFQAVNNGATPASGTIAVTPLYQMGATTCSSKPQTFTITVRPAVSMNPVSSQTLCSGSSTSVAFSGAPAGAVYSWTNDNTSIGLAAAGTGSITAIVVSNPTPITQVATITVVPRLSQCAGPAQTFTLAVNPGAGSISYPGSPYCTTGEARVLRSGNSVGTFTAVPAGLPIHAATGAINLAYSQPGTYTVTFTVSGSTCAPSTSTQVTVLPRATVSSVSNRVHCAGITTLPIMFTGTATSYTWTNSNPAIGLAASGTGNLPAFVATNNTNAPVFGLITVVPAGNGTSGCGGRAMVFRILVNPTPSAHTVAAQVYCRAIPTNALTFTGPVGNTRFNWTASNQAVGLPASRGSNSIPSFTTTSGNAAPVSSIITVTPVANKCAGAPIQFPYVVNPCNARMAPVTRTGEGLLPDDVQIGPNPARQQVSVWLNGKRTGPHSIEVLDVYGRSLLRPATFTGSRYTIDLQGLVAGNYILRIVDIATQEAVQQPLIKL</sequence>
<evidence type="ECO:0000313" key="3">
    <source>
        <dbReference type="Proteomes" id="UP001501725"/>
    </source>
</evidence>
<keyword evidence="3" id="KW-1185">Reference proteome</keyword>
<evidence type="ECO:0000313" key="2">
    <source>
        <dbReference type="EMBL" id="GAA4332738.1"/>
    </source>
</evidence>
<dbReference type="Gene3D" id="2.60.120.200">
    <property type="match status" value="1"/>
</dbReference>
<organism evidence="2 3">
    <name type="scientific">Flaviaesturariibacter amylovorans</name>
    <dbReference type="NCBI Taxonomy" id="1084520"/>
    <lineage>
        <taxon>Bacteria</taxon>
        <taxon>Pseudomonadati</taxon>
        <taxon>Bacteroidota</taxon>
        <taxon>Chitinophagia</taxon>
        <taxon>Chitinophagales</taxon>
        <taxon>Chitinophagaceae</taxon>
        <taxon>Flaviaestuariibacter</taxon>
    </lineage>
</organism>
<feature type="chain" id="PRO_5047201609" description="T9SS type A sorting domain-containing protein" evidence="1">
    <location>
        <begin position="20"/>
        <end position="1847"/>
    </location>
</feature>
<dbReference type="EMBL" id="BAABGY010000007">
    <property type="protein sequence ID" value="GAA4332738.1"/>
    <property type="molecule type" value="Genomic_DNA"/>
</dbReference>
<evidence type="ECO:0008006" key="4">
    <source>
        <dbReference type="Google" id="ProtNLM"/>
    </source>
</evidence>
<reference evidence="3" key="1">
    <citation type="journal article" date="2019" name="Int. J. Syst. Evol. Microbiol.">
        <title>The Global Catalogue of Microorganisms (GCM) 10K type strain sequencing project: providing services to taxonomists for standard genome sequencing and annotation.</title>
        <authorList>
            <consortium name="The Broad Institute Genomics Platform"/>
            <consortium name="The Broad Institute Genome Sequencing Center for Infectious Disease"/>
            <person name="Wu L."/>
            <person name="Ma J."/>
        </authorList>
    </citation>
    <scope>NUCLEOTIDE SEQUENCE [LARGE SCALE GENOMIC DNA]</scope>
    <source>
        <strain evidence="3">JCM 17919</strain>
    </source>
</reference>
<comment type="caution">
    <text evidence="2">The sequence shown here is derived from an EMBL/GenBank/DDBJ whole genome shotgun (WGS) entry which is preliminary data.</text>
</comment>
<protein>
    <recommendedName>
        <fullName evidence="4">T9SS type A sorting domain-containing protein</fullName>
    </recommendedName>
</protein>
<dbReference type="Proteomes" id="UP001501725">
    <property type="component" value="Unassembled WGS sequence"/>
</dbReference>
<keyword evidence="1" id="KW-0732">Signal</keyword>
<proteinExistence type="predicted"/>